<dbReference type="PROSITE" id="PS50893">
    <property type="entry name" value="ABC_TRANSPORTER_2"/>
    <property type="match status" value="1"/>
</dbReference>
<dbReference type="InterPro" id="IPR043926">
    <property type="entry name" value="ABCG_dom"/>
</dbReference>
<dbReference type="Pfam" id="PF19055">
    <property type="entry name" value="ABC2_membrane_7"/>
    <property type="match status" value="2"/>
</dbReference>
<keyword evidence="2" id="KW-0813">Transport</keyword>
<feature type="compositionally biased region" description="Polar residues" evidence="8">
    <location>
        <begin position="205"/>
        <end position="215"/>
    </location>
</feature>
<dbReference type="InterPro" id="IPR027417">
    <property type="entry name" value="P-loop_NTPase"/>
</dbReference>
<dbReference type="InterPro" id="IPR003593">
    <property type="entry name" value="AAA+_ATPase"/>
</dbReference>
<reference evidence="11 12" key="1">
    <citation type="journal article" date="2012" name="PLoS Pathog.">
        <title>Diverse lifestyles and strategies of plant pathogenesis encoded in the genomes of eighteen Dothideomycetes fungi.</title>
        <authorList>
            <person name="Ohm R.A."/>
            <person name="Feau N."/>
            <person name="Henrissat B."/>
            <person name="Schoch C.L."/>
            <person name="Horwitz B.A."/>
            <person name="Barry K.W."/>
            <person name="Condon B.J."/>
            <person name="Copeland A.C."/>
            <person name="Dhillon B."/>
            <person name="Glaser F."/>
            <person name="Hesse C.N."/>
            <person name="Kosti I."/>
            <person name="LaButti K."/>
            <person name="Lindquist E.A."/>
            <person name="Lucas S."/>
            <person name="Salamov A.A."/>
            <person name="Bradshaw R.E."/>
            <person name="Ciuffetti L."/>
            <person name="Hamelin R.C."/>
            <person name="Kema G.H.J."/>
            <person name="Lawrence C."/>
            <person name="Scott J.A."/>
            <person name="Spatafora J.W."/>
            <person name="Turgeon B.G."/>
            <person name="de Wit P.J.G.M."/>
            <person name="Zhong S."/>
            <person name="Goodwin S.B."/>
            <person name="Grigoriev I.V."/>
        </authorList>
    </citation>
    <scope>NUCLEOTIDE SEQUENCE [LARGE SCALE GENOMIC DNA]</scope>
    <source>
        <strain evidence="11 12">SO2202</strain>
    </source>
</reference>
<feature type="transmembrane region" description="Helical" evidence="9">
    <location>
        <begin position="627"/>
        <end position="646"/>
    </location>
</feature>
<keyword evidence="5" id="KW-0067">ATP-binding</keyword>
<dbReference type="SMART" id="SM00382">
    <property type="entry name" value="AAA"/>
    <property type="match status" value="1"/>
</dbReference>
<dbReference type="InterPro" id="IPR003439">
    <property type="entry name" value="ABC_transporter-like_ATP-bd"/>
</dbReference>
<dbReference type="PANTHER" id="PTHR48041">
    <property type="entry name" value="ABC TRANSPORTER G FAMILY MEMBER 28"/>
    <property type="match status" value="1"/>
</dbReference>
<accession>N1QLL1</accession>
<feature type="transmembrane region" description="Helical" evidence="9">
    <location>
        <begin position="676"/>
        <end position="696"/>
    </location>
</feature>
<dbReference type="Proteomes" id="UP000016931">
    <property type="component" value="Unassembled WGS sequence"/>
</dbReference>
<dbReference type="GO" id="GO:0005524">
    <property type="term" value="F:ATP binding"/>
    <property type="evidence" value="ECO:0007669"/>
    <property type="project" value="UniProtKB-KW"/>
</dbReference>
<feature type="transmembrane region" description="Helical" evidence="9">
    <location>
        <begin position="856"/>
        <end position="877"/>
    </location>
</feature>
<feature type="region of interest" description="Disordered" evidence="8">
    <location>
        <begin position="193"/>
        <end position="226"/>
    </location>
</feature>
<feature type="transmembrane region" description="Helical" evidence="9">
    <location>
        <begin position="717"/>
        <end position="740"/>
    </location>
</feature>
<keyword evidence="3 9" id="KW-0812">Transmembrane</keyword>
<dbReference type="Gene3D" id="3.40.50.300">
    <property type="entry name" value="P-loop containing nucleotide triphosphate hydrolases"/>
    <property type="match status" value="1"/>
</dbReference>
<evidence type="ECO:0000256" key="8">
    <source>
        <dbReference type="SAM" id="MobiDB-lite"/>
    </source>
</evidence>
<dbReference type="GO" id="GO:0140359">
    <property type="term" value="F:ABC-type transporter activity"/>
    <property type="evidence" value="ECO:0007669"/>
    <property type="project" value="InterPro"/>
</dbReference>
<dbReference type="PANTHER" id="PTHR48041:SF91">
    <property type="entry name" value="ABC TRANSPORTER G FAMILY MEMBER 28"/>
    <property type="match status" value="1"/>
</dbReference>
<dbReference type="Pfam" id="PF00005">
    <property type="entry name" value="ABC_tran"/>
    <property type="match status" value="1"/>
</dbReference>
<evidence type="ECO:0000256" key="5">
    <source>
        <dbReference type="ARBA" id="ARBA00022840"/>
    </source>
</evidence>
<gene>
    <name evidence="11" type="ORF">SEPMUDRAFT_56060</name>
</gene>
<evidence type="ECO:0000256" key="7">
    <source>
        <dbReference type="ARBA" id="ARBA00023136"/>
    </source>
</evidence>
<dbReference type="FunFam" id="3.40.50.300:FF:000367">
    <property type="entry name" value="ABC transporter G family member 24"/>
    <property type="match status" value="1"/>
</dbReference>
<keyword evidence="6 9" id="KW-1133">Transmembrane helix</keyword>
<sequence length="888" mass="97776">MAAQSISTFVSAVRPSNRASTPETIVTIPKPHARNVEAPSGASPITRFLEASCNEPSASPFPLGQNDTCLSGFYCPNSNATFPPQYCPPSSACQISRLSGSVCDAQGILEPVVCKYGHFCDRKDNGRVQTICPAGHFCPTGSFEPRPCHFWAYCPPGSMREVQLAPIYLVLAIDLSILLAIGITHWINRRQKQRRNRAMPPSPTDEATWNTSQSAKAGARNQPAQTWPNRRAHMRADNYDGCVDEDSPAPEQDVTSSPAMQNLIHSITTAVTTSFVGLSFSFENLTLTLTGSKTILQGVTGNIDRGTLFGIMGGSGAGKSTLMNVLMGQLRGTTGSIRINGREDDLSRYKKIYGYVPQDDTLLPELTVRENIMHAAKIRLPAEWTRKAIDNHVNALLDCLQLSHVQHCRVGDPSHPLISGGQRKRVNIGIELASAPMALFLDEPTSGLDSQTAASIMRLLHRISRIGITTIVIVHQPREQIFYLFDHILLLAQGQTVYCGPTEQVQPYFERKGYAFPGNVNASDTVLDIVTGDGAVYAAGTGTSTSMPALIEAWQTMGHHEVQQYPPAYSKEVIGIHKSEHVDEHSERELETGLQRTICKRGAAWPIQVWYCFERASVQQTRQKSCFIMELGTAACAGGFIGLSTYPSNGSLFVGLFHPPFTLLSTRIDYLSTPQLALLSAMAIGLVASAPGFWIFGEERLVYFREAASGHSRSAYYIGKVASTIVRMVLSSLHFAALLIVLATPMISFSKLYLVVLLYFWCIYGLASLVSVFARRENGPLSAVLASLATALFGGVAPRLRTAEEWHMLWLWRSCPGLYFTEAIFSENLVPFDYLYDVDAAAQYFGFKLRRYGMDVGMLFLIGFLYRVAAGILMLYFHKPRSMSIWKK</sequence>
<organism evidence="11 12">
    <name type="scientific">Sphaerulina musiva (strain SO2202)</name>
    <name type="common">Poplar stem canker fungus</name>
    <name type="synonym">Septoria musiva</name>
    <dbReference type="NCBI Taxonomy" id="692275"/>
    <lineage>
        <taxon>Eukaryota</taxon>
        <taxon>Fungi</taxon>
        <taxon>Dikarya</taxon>
        <taxon>Ascomycota</taxon>
        <taxon>Pezizomycotina</taxon>
        <taxon>Dothideomycetes</taxon>
        <taxon>Dothideomycetidae</taxon>
        <taxon>Mycosphaerellales</taxon>
        <taxon>Mycosphaerellaceae</taxon>
        <taxon>Sphaerulina</taxon>
    </lineage>
</organism>
<evidence type="ECO:0000256" key="1">
    <source>
        <dbReference type="ARBA" id="ARBA00004141"/>
    </source>
</evidence>
<evidence type="ECO:0000256" key="4">
    <source>
        <dbReference type="ARBA" id="ARBA00022741"/>
    </source>
</evidence>
<evidence type="ECO:0000313" key="12">
    <source>
        <dbReference type="Proteomes" id="UP000016931"/>
    </source>
</evidence>
<dbReference type="AlphaFoldDB" id="N1QLL1"/>
<evidence type="ECO:0000256" key="9">
    <source>
        <dbReference type="SAM" id="Phobius"/>
    </source>
</evidence>
<keyword evidence="4" id="KW-0547">Nucleotide-binding</keyword>
<protein>
    <recommendedName>
        <fullName evidence="10">ABC transporter domain-containing protein</fullName>
    </recommendedName>
</protein>
<name>N1QLL1_SPHMS</name>
<dbReference type="OrthoDB" id="66620at2759"/>
<evidence type="ECO:0000256" key="6">
    <source>
        <dbReference type="ARBA" id="ARBA00022989"/>
    </source>
</evidence>
<dbReference type="eggNOG" id="KOG0061">
    <property type="taxonomic scope" value="Eukaryota"/>
</dbReference>
<feature type="transmembrane region" description="Helical" evidence="9">
    <location>
        <begin position="781"/>
        <end position="800"/>
    </location>
</feature>
<evidence type="ECO:0000313" key="11">
    <source>
        <dbReference type="EMBL" id="EMF16578.1"/>
    </source>
</evidence>
<feature type="non-terminal residue" evidence="11">
    <location>
        <position position="888"/>
    </location>
</feature>
<keyword evidence="12" id="KW-1185">Reference proteome</keyword>
<dbReference type="STRING" id="692275.N1QLL1"/>
<dbReference type="CDD" id="cd03213">
    <property type="entry name" value="ABCG_EPDR"/>
    <property type="match status" value="1"/>
</dbReference>
<dbReference type="RefSeq" id="XP_016764699.1">
    <property type="nucleotide sequence ID" value="XM_016909389.2"/>
</dbReference>
<dbReference type="InterPro" id="IPR050352">
    <property type="entry name" value="ABCG_transporters"/>
</dbReference>
<dbReference type="InterPro" id="IPR017871">
    <property type="entry name" value="ABC_transporter-like_CS"/>
</dbReference>
<evidence type="ECO:0000259" key="10">
    <source>
        <dbReference type="PROSITE" id="PS50893"/>
    </source>
</evidence>
<evidence type="ECO:0000256" key="2">
    <source>
        <dbReference type="ARBA" id="ARBA00022448"/>
    </source>
</evidence>
<proteinExistence type="predicted"/>
<dbReference type="GeneID" id="27906526"/>
<feature type="domain" description="ABC transporter" evidence="10">
    <location>
        <begin position="280"/>
        <end position="518"/>
    </location>
</feature>
<keyword evidence="7 9" id="KW-0472">Membrane</keyword>
<dbReference type="OMA" id="HSNHGDV"/>
<dbReference type="HOGENOM" id="CLU_000604_57_3_1"/>
<dbReference type="PROSITE" id="PS00211">
    <property type="entry name" value="ABC_TRANSPORTER_1"/>
    <property type="match status" value="1"/>
</dbReference>
<evidence type="ECO:0000256" key="3">
    <source>
        <dbReference type="ARBA" id="ARBA00022692"/>
    </source>
</evidence>
<dbReference type="GO" id="GO:0016887">
    <property type="term" value="F:ATP hydrolysis activity"/>
    <property type="evidence" value="ECO:0007669"/>
    <property type="project" value="InterPro"/>
</dbReference>
<comment type="subcellular location">
    <subcellularLocation>
        <location evidence="1">Membrane</location>
        <topology evidence="1">Multi-pass membrane protein</topology>
    </subcellularLocation>
</comment>
<dbReference type="GO" id="GO:0016020">
    <property type="term" value="C:membrane"/>
    <property type="evidence" value="ECO:0007669"/>
    <property type="project" value="UniProtKB-SubCell"/>
</dbReference>
<feature type="transmembrane region" description="Helical" evidence="9">
    <location>
        <begin position="752"/>
        <end position="774"/>
    </location>
</feature>
<dbReference type="SUPFAM" id="SSF52540">
    <property type="entry name" value="P-loop containing nucleoside triphosphate hydrolases"/>
    <property type="match status" value="1"/>
</dbReference>
<feature type="transmembrane region" description="Helical" evidence="9">
    <location>
        <begin position="167"/>
        <end position="187"/>
    </location>
</feature>
<dbReference type="EMBL" id="KB456260">
    <property type="protein sequence ID" value="EMF16578.1"/>
    <property type="molecule type" value="Genomic_DNA"/>
</dbReference>